<gene>
    <name evidence="2" type="ORF">H8B09_25710</name>
</gene>
<evidence type="ECO:0000256" key="1">
    <source>
        <dbReference type="SAM" id="Phobius"/>
    </source>
</evidence>
<name>A0ABR8N1W9_9BACL</name>
<sequence length="86" mass="10001">MSRLSRRLIVTGMLLCLLVPAAVFFIMMIWLGEGAPDDFQYHDNYFVVVHWDWVTYWKITLGLLVLYASVVAIGRMLIAAIRNRRL</sequence>
<comment type="caution">
    <text evidence="2">The sequence shown here is derived from an EMBL/GenBank/DDBJ whole genome shotgun (WGS) entry which is preliminary data.</text>
</comment>
<keyword evidence="1" id="KW-0472">Membrane</keyword>
<protein>
    <submittedName>
        <fullName evidence="2">Uncharacterized protein</fullName>
    </submittedName>
</protein>
<feature type="transmembrane region" description="Helical" evidence="1">
    <location>
        <begin position="58"/>
        <end position="78"/>
    </location>
</feature>
<organism evidence="2 3">
    <name type="scientific">Paenibacillus terricola</name>
    <dbReference type="NCBI Taxonomy" id="2763503"/>
    <lineage>
        <taxon>Bacteria</taxon>
        <taxon>Bacillati</taxon>
        <taxon>Bacillota</taxon>
        <taxon>Bacilli</taxon>
        <taxon>Bacillales</taxon>
        <taxon>Paenibacillaceae</taxon>
        <taxon>Paenibacillus</taxon>
    </lineage>
</organism>
<keyword evidence="1" id="KW-0812">Transmembrane</keyword>
<evidence type="ECO:0000313" key="2">
    <source>
        <dbReference type="EMBL" id="MBD3922178.1"/>
    </source>
</evidence>
<accession>A0ABR8N1W9</accession>
<evidence type="ECO:0000313" key="3">
    <source>
        <dbReference type="Proteomes" id="UP000609346"/>
    </source>
</evidence>
<dbReference type="Proteomes" id="UP000609346">
    <property type="component" value="Unassembled WGS sequence"/>
</dbReference>
<dbReference type="RefSeq" id="WP_191206485.1">
    <property type="nucleotide sequence ID" value="NZ_JACXZA010000008.1"/>
</dbReference>
<proteinExistence type="predicted"/>
<reference evidence="2 3" key="1">
    <citation type="submission" date="2020-09" db="EMBL/GenBank/DDBJ databases">
        <title>Paenibacillus sp. strain PR3 16S rRNA gene Genome sequencing and assembly.</title>
        <authorList>
            <person name="Kim J."/>
        </authorList>
    </citation>
    <scope>NUCLEOTIDE SEQUENCE [LARGE SCALE GENOMIC DNA]</scope>
    <source>
        <strain evidence="2 3">PR3</strain>
    </source>
</reference>
<dbReference type="EMBL" id="JACXZA010000008">
    <property type="protein sequence ID" value="MBD3922178.1"/>
    <property type="molecule type" value="Genomic_DNA"/>
</dbReference>
<keyword evidence="3" id="KW-1185">Reference proteome</keyword>
<keyword evidence="1" id="KW-1133">Transmembrane helix</keyword>